<proteinExistence type="predicted"/>
<evidence type="ECO:0008006" key="3">
    <source>
        <dbReference type="Google" id="ProtNLM"/>
    </source>
</evidence>
<organism evidence="1 2">
    <name type="scientific">Kaistella chaponensis</name>
    <dbReference type="NCBI Taxonomy" id="713588"/>
    <lineage>
        <taxon>Bacteria</taxon>
        <taxon>Pseudomonadati</taxon>
        <taxon>Bacteroidota</taxon>
        <taxon>Flavobacteriia</taxon>
        <taxon>Flavobacteriales</taxon>
        <taxon>Weeksellaceae</taxon>
        <taxon>Chryseobacterium group</taxon>
        <taxon>Kaistella</taxon>
    </lineage>
</organism>
<protein>
    <recommendedName>
        <fullName evidence="3">SPOR domain-containing protein</fullName>
    </recommendedName>
</protein>
<dbReference type="Proteomes" id="UP000185839">
    <property type="component" value="Unassembled WGS sequence"/>
</dbReference>
<name>A0A1N7LD98_9FLAO</name>
<evidence type="ECO:0000313" key="1">
    <source>
        <dbReference type="EMBL" id="SIS71761.1"/>
    </source>
</evidence>
<dbReference type="AlphaFoldDB" id="A0A1N7LD98"/>
<dbReference type="STRING" id="713588.SAMN05421789_10514"/>
<dbReference type="EMBL" id="FTOI01000005">
    <property type="protein sequence ID" value="SIS71761.1"/>
    <property type="molecule type" value="Genomic_DNA"/>
</dbReference>
<keyword evidence="2" id="KW-1185">Reference proteome</keyword>
<gene>
    <name evidence="1" type="ORF">SAMN05421789_10514</name>
</gene>
<reference evidence="2" key="1">
    <citation type="submission" date="2017-01" db="EMBL/GenBank/DDBJ databases">
        <authorList>
            <person name="Varghese N."/>
            <person name="Submissions S."/>
        </authorList>
    </citation>
    <scope>NUCLEOTIDE SEQUENCE [LARGE SCALE GENOMIC DNA]</scope>
    <source>
        <strain evidence="2">DSM 23145</strain>
    </source>
</reference>
<sequence length="182" mass="20898">MKYIHKIYTVFLFLTINTIEAQQVVKIDTISGTPLSITMDKKINDLLGNVEDKCNPNITHNPTKSWSEGTDSSPYSNIPKIIVPKRELSRAEICRRNPRIMGYKIQLAVVKSNEEAREVGMYFRRRFPNMKVEIDASLRPNYKVMAGSYLSKQTAKSDFGNVQRSFKDARLIPYRVFCAEAK</sequence>
<evidence type="ECO:0000313" key="2">
    <source>
        <dbReference type="Proteomes" id="UP000185839"/>
    </source>
</evidence>
<dbReference type="RefSeq" id="WP_076386585.1">
    <property type="nucleotide sequence ID" value="NZ_FTOI01000005.1"/>
</dbReference>
<accession>A0A1N7LD98</accession>